<dbReference type="AlphaFoldDB" id="A0A0F8ZU76"/>
<sequence length="53" mass="6182">MRYDYRASESGIGDIPPRLIIRAMLRIILWLHNNPTATPTPAQLFTKFKELVR</sequence>
<proteinExistence type="predicted"/>
<protein>
    <submittedName>
        <fullName evidence="1">Uncharacterized protein</fullName>
    </submittedName>
</protein>
<dbReference type="EMBL" id="LAZR01046082">
    <property type="protein sequence ID" value="KKK97367.1"/>
    <property type="molecule type" value="Genomic_DNA"/>
</dbReference>
<evidence type="ECO:0000313" key="1">
    <source>
        <dbReference type="EMBL" id="KKK97367.1"/>
    </source>
</evidence>
<reference evidence="1" key="1">
    <citation type="journal article" date="2015" name="Nature">
        <title>Complex archaea that bridge the gap between prokaryotes and eukaryotes.</title>
        <authorList>
            <person name="Spang A."/>
            <person name="Saw J.H."/>
            <person name="Jorgensen S.L."/>
            <person name="Zaremba-Niedzwiedzka K."/>
            <person name="Martijn J."/>
            <person name="Lind A.E."/>
            <person name="van Eijk R."/>
            <person name="Schleper C."/>
            <person name="Guy L."/>
            <person name="Ettema T.J."/>
        </authorList>
    </citation>
    <scope>NUCLEOTIDE SEQUENCE</scope>
</reference>
<comment type="caution">
    <text evidence="1">The sequence shown here is derived from an EMBL/GenBank/DDBJ whole genome shotgun (WGS) entry which is preliminary data.</text>
</comment>
<organism evidence="1">
    <name type="scientific">marine sediment metagenome</name>
    <dbReference type="NCBI Taxonomy" id="412755"/>
    <lineage>
        <taxon>unclassified sequences</taxon>
        <taxon>metagenomes</taxon>
        <taxon>ecological metagenomes</taxon>
    </lineage>
</organism>
<gene>
    <name evidence="1" type="ORF">LCGC14_2653480</name>
</gene>
<accession>A0A0F8ZU76</accession>
<name>A0A0F8ZU76_9ZZZZ</name>